<evidence type="ECO:0000313" key="2">
    <source>
        <dbReference type="Proteomes" id="UP000886501"/>
    </source>
</evidence>
<evidence type="ECO:0000313" key="1">
    <source>
        <dbReference type="EMBL" id="KAF9654239.1"/>
    </source>
</evidence>
<name>A0ACB6ZXF9_THEGA</name>
<organism evidence="1 2">
    <name type="scientific">Thelephora ganbajun</name>
    <name type="common">Ganba fungus</name>
    <dbReference type="NCBI Taxonomy" id="370292"/>
    <lineage>
        <taxon>Eukaryota</taxon>
        <taxon>Fungi</taxon>
        <taxon>Dikarya</taxon>
        <taxon>Basidiomycota</taxon>
        <taxon>Agaricomycotina</taxon>
        <taxon>Agaricomycetes</taxon>
        <taxon>Thelephorales</taxon>
        <taxon>Thelephoraceae</taxon>
        <taxon>Thelephora</taxon>
    </lineage>
</organism>
<dbReference type="EMBL" id="MU117961">
    <property type="protein sequence ID" value="KAF9654239.1"/>
    <property type="molecule type" value="Genomic_DNA"/>
</dbReference>
<protein>
    <submittedName>
        <fullName evidence="1">Uncharacterized protein</fullName>
    </submittedName>
</protein>
<accession>A0ACB6ZXF9</accession>
<reference evidence="1" key="2">
    <citation type="journal article" date="2020" name="Nat. Commun.">
        <title>Large-scale genome sequencing of mycorrhizal fungi provides insights into the early evolution of symbiotic traits.</title>
        <authorList>
            <person name="Miyauchi S."/>
            <person name="Kiss E."/>
            <person name="Kuo A."/>
            <person name="Drula E."/>
            <person name="Kohler A."/>
            <person name="Sanchez-Garcia M."/>
            <person name="Morin E."/>
            <person name="Andreopoulos B."/>
            <person name="Barry K.W."/>
            <person name="Bonito G."/>
            <person name="Buee M."/>
            <person name="Carver A."/>
            <person name="Chen C."/>
            <person name="Cichocki N."/>
            <person name="Clum A."/>
            <person name="Culley D."/>
            <person name="Crous P.W."/>
            <person name="Fauchery L."/>
            <person name="Girlanda M."/>
            <person name="Hayes R.D."/>
            <person name="Keri Z."/>
            <person name="LaButti K."/>
            <person name="Lipzen A."/>
            <person name="Lombard V."/>
            <person name="Magnuson J."/>
            <person name="Maillard F."/>
            <person name="Murat C."/>
            <person name="Nolan M."/>
            <person name="Ohm R.A."/>
            <person name="Pangilinan J."/>
            <person name="Pereira M.F."/>
            <person name="Perotto S."/>
            <person name="Peter M."/>
            <person name="Pfister S."/>
            <person name="Riley R."/>
            <person name="Sitrit Y."/>
            <person name="Stielow J.B."/>
            <person name="Szollosi G."/>
            <person name="Zifcakova L."/>
            <person name="Stursova M."/>
            <person name="Spatafora J.W."/>
            <person name="Tedersoo L."/>
            <person name="Vaario L.M."/>
            <person name="Yamada A."/>
            <person name="Yan M."/>
            <person name="Wang P."/>
            <person name="Xu J."/>
            <person name="Bruns T."/>
            <person name="Baldrian P."/>
            <person name="Vilgalys R."/>
            <person name="Dunand C."/>
            <person name="Henrissat B."/>
            <person name="Grigoriev I.V."/>
            <person name="Hibbett D."/>
            <person name="Nagy L.G."/>
            <person name="Martin F.M."/>
        </authorList>
    </citation>
    <scope>NUCLEOTIDE SEQUENCE</scope>
    <source>
        <strain evidence="1">P2</strain>
    </source>
</reference>
<keyword evidence="2" id="KW-1185">Reference proteome</keyword>
<gene>
    <name evidence="1" type="ORF">BDM02DRAFT_3106539</name>
</gene>
<proteinExistence type="predicted"/>
<comment type="caution">
    <text evidence="1">The sequence shown here is derived from an EMBL/GenBank/DDBJ whole genome shotgun (WGS) entry which is preliminary data.</text>
</comment>
<sequence length="490" mass="53991">MAKAWSLNEVAQHNVASDCWIIVESKVYDITEFLPSHPGGKQIILKYAGKDATAAYKPIHPENTLEKNLVEVKHLGFVDENAVAEIQEADANRKKTKDELRMEQAKLNKPPLKRVLTLQDMENVARDVLSYKASAYYSSAADDQTTHTENVRAFSRFFFHPRVLRPVSQCDPSTTILGCKSSLPIFISAAALAKLGHPLGEINITRGAGRTGVIQMVSTNASFSASDIAAARVSPTQPLFFQLYKKREDSEAEKLVKEVEALGYNAIFLTVDAIIAGRRDRDIKAPFVLEDQEKEVTKQQPSVEEPQDEGEDTLGTSGALVAANDVDMTWERTIPWLRSVTNLPIVVKGIQCVADAVLAAEAGVDGILISNHGGRQLEYSLPSIEVLYRLRMQRPDVFQRIEVHVDGGARRGTDILKALCLGATAVGIGRPFLYAQSAYGDAGVVKIVKILEREIVYGMQLLGASSVRDLVPEMVERINWQPELPMLAKL</sequence>
<reference evidence="1" key="1">
    <citation type="submission" date="2019-10" db="EMBL/GenBank/DDBJ databases">
        <authorList>
            <consortium name="DOE Joint Genome Institute"/>
            <person name="Kuo A."/>
            <person name="Miyauchi S."/>
            <person name="Kiss E."/>
            <person name="Drula E."/>
            <person name="Kohler A."/>
            <person name="Sanchez-Garcia M."/>
            <person name="Andreopoulos B."/>
            <person name="Barry K.W."/>
            <person name="Bonito G."/>
            <person name="Buee M."/>
            <person name="Carver A."/>
            <person name="Chen C."/>
            <person name="Cichocki N."/>
            <person name="Clum A."/>
            <person name="Culley D."/>
            <person name="Crous P.W."/>
            <person name="Fauchery L."/>
            <person name="Girlanda M."/>
            <person name="Hayes R."/>
            <person name="Keri Z."/>
            <person name="Labutti K."/>
            <person name="Lipzen A."/>
            <person name="Lombard V."/>
            <person name="Magnuson J."/>
            <person name="Maillard F."/>
            <person name="Morin E."/>
            <person name="Murat C."/>
            <person name="Nolan M."/>
            <person name="Ohm R."/>
            <person name="Pangilinan J."/>
            <person name="Pereira M."/>
            <person name="Perotto S."/>
            <person name="Peter M."/>
            <person name="Riley R."/>
            <person name="Sitrit Y."/>
            <person name="Stielow B."/>
            <person name="Szollosi G."/>
            <person name="Zifcakova L."/>
            <person name="Stursova M."/>
            <person name="Spatafora J.W."/>
            <person name="Tedersoo L."/>
            <person name="Vaario L.-M."/>
            <person name="Yamada A."/>
            <person name="Yan M."/>
            <person name="Wang P."/>
            <person name="Xu J."/>
            <person name="Bruns T."/>
            <person name="Baldrian P."/>
            <person name="Vilgalys R."/>
            <person name="Henrissat B."/>
            <person name="Grigoriev I.V."/>
            <person name="Hibbett D."/>
            <person name="Nagy L.G."/>
            <person name="Martin F.M."/>
        </authorList>
    </citation>
    <scope>NUCLEOTIDE SEQUENCE</scope>
    <source>
        <strain evidence="1">P2</strain>
    </source>
</reference>
<dbReference type="Proteomes" id="UP000886501">
    <property type="component" value="Unassembled WGS sequence"/>
</dbReference>